<dbReference type="Gramene" id="OMERI06G14210.1">
    <property type="protein sequence ID" value="OMERI06G14210.1"/>
    <property type="gene ID" value="OMERI06G14210"/>
</dbReference>
<accession>A0A0E0E173</accession>
<dbReference type="HOGENOM" id="CLU_2945668_0_0_1"/>
<name>A0A0E0E173_9ORYZ</name>
<evidence type="ECO:0000313" key="2">
    <source>
        <dbReference type="Proteomes" id="UP000008021"/>
    </source>
</evidence>
<organism evidence="1">
    <name type="scientific">Oryza meridionalis</name>
    <dbReference type="NCBI Taxonomy" id="40149"/>
    <lineage>
        <taxon>Eukaryota</taxon>
        <taxon>Viridiplantae</taxon>
        <taxon>Streptophyta</taxon>
        <taxon>Embryophyta</taxon>
        <taxon>Tracheophyta</taxon>
        <taxon>Spermatophyta</taxon>
        <taxon>Magnoliopsida</taxon>
        <taxon>Liliopsida</taxon>
        <taxon>Poales</taxon>
        <taxon>Poaceae</taxon>
        <taxon>BOP clade</taxon>
        <taxon>Oryzoideae</taxon>
        <taxon>Oryzeae</taxon>
        <taxon>Oryzinae</taxon>
        <taxon>Oryza</taxon>
    </lineage>
</organism>
<dbReference type="EnsemblPlants" id="OMERI06G14210.1">
    <property type="protein sequence ID" value="OMERI06G14210.1"/>
    <property type="gene ID" value="OMERI06G14210"/>
</dbReference>
<protein>
    <submittedName>
        <fullName evidence="1">Uncharacterized protein</fullName>
    </submittedName>
</protein>
<keyword evidence="2" id="KW-1185">Reference proteome</keyword>
<evidence type="ECO:0000313" key="1">
    <source>
        <dbReference type="EnsemblPlants" id="OMERI06G14210.1"/>
    </source>
</evidence>
<sequence length="60" mass="6674">MVVSEATRRPRPPLLALLFGSVPADIIIDHSVTADVVELAYFEHGGILHYVIQKLQLSIY</sequence>
<dbReference type="AlphaFoldDB" id="A0A0E0E173"/>
<reference evidence="1" key="2">
    <citation type="submission" date="2018-05" db="EMBL/GenBank/DDBJ databases">
        <title>OmerRS3 (Oryza meridionalis Reference Sequence Version 3).</title>
        <authorList>
            <person name="Zhang J."/>
            <person name="Kudrna D."/>
            <person name="Lee S."/>
            <person name="Talag J."/>
            <person name="Welchert J."/>
            <person name="Wing R.A."/>
        </authorList>
    </citation>
    <scope>NUCLEOTIDE SEQUENCE [LARGE SCALE GENOMIC DNA]</scope>
    <source>
        <strain evidence="1">cv. OR44</strain>
    </source>
</reference>
<dbReference type="Proteomes" id="UP000008021">
    <property type="component" value="Chromosome 6"/>
</dbReference>
<reference evidence="1" key="1">
    <citation type="submission" date="2015-04" db="UniProtKB">
        <authorList>
            <consortium name="EnsemblPlants"/>
        </authorList>
    </citation>
    <scope>IDENTIFICATION</scope>
</reference>
<proteinExistence type="predicted"/>